<feature type="domain" description="Protein kinase" evidence="2">
    <location>
        <begin position="60"/>
        <end position="334"/>
    </location>
</feature>
<evidence type="ECO:0000313" key="3">
    <source>
        <dbReference type="EMBL" id="KDO76500.1"/>
    </source>
</evidence>
<feature type="region of interest" description="Disordered" evidence="1">
    <location>
        <begin position="1"/>
        <end position="20"/>
    </location>
</feature>
<protein>
    <recommendedName>
        <fullName evidence="2">Protein kinase domain-containing protein</fullName>
    </recommendedName>
</protein>
<evidence type="ECO:0000313" key="4">
    <source>
        <dbReference type="Proteomes" id="UP000027120"/>
    </source>
</evidence>
<organism evidence="3 4">
    <name type="scientific">Citrus sinensis</name>
    <name type="common">Sweet orange</name>
    <name type="synonym">Citrus aurantium var. sinensis</name>
    <dbReference type="NCBI Taxonomy" id="2711"/>
    <lineage>
        <taxon>Eukaryota</taxon>
        <taxon>Viridiplantae</taxon>
        <taxon>Streptophyta</taxon>
        <taxon>Embryophyta</taxon>
        <taxon>Tracheophyta</taxon>
        <taxon>Spermatophyta</taxon>
        <taxon>Magnoliopsida</taxon>
        <taxon>eudicotyledons</taxon>
        <taxon>Gunneridae</taxon>
        <taxon>Pentapetalae</taxon>
        <taxon>rosids</taxon>
        <taxon>malvids</taxon>
        <taxon>Sapindales</taxon>
        <taxon>Rutaceae</taxon>
        <taxon>Aurantioideae</taxon>
        <taxon>Citrus</taxon>
    </lineage>
</organism>
<dbReference type="Gene3D" id="1.10.510.10">
    <property type="entry name" value="Transferase(Phosphotransferase) domain 1"/>
    <property type="match status" value="1"/>
</dbReference>
<keyword evidence="4" id="KW-1185">Reference proteome</keyword>
<sequence>MLSRAYTKSRKSIKEGEQSKSGSIQDYEDCLVGFYGDLPLISCGSGTNRGVRMTMKEVLRSSVGVMGESRLGLTDKVVLLKGDLFAVKRFRKLRVRRSEFGKRVERLAHFSTLCEYLVPITAYLYAKRIKFVLCDYYPMGSLADLLAGGRRLGHTALNWKQRLKILLDIARAISFIHSECPPNERNMQMNVHGNIKPSNVMINIDFSARLSDHGFTQLAKHIEVSDVQCQQKPPPLLENFYSEDLSQKSDIFNFGLVIIDVVAGSRFPAGFRKRSLDEIKEGAIGHCFEFAVEGRERRRALQVLDIALACTNPLPEARPSIQQILLSLGNACHN</sequence>
<dbReference type="PROSITE" id="PS50011">
    <property type="entry name" value="PROTEIN_KINASE_DOM"/>
    <property type="match status" value="1"/>
</dbReference>
<dbReference type="eggNOG" id="ENOG502R6BZ">
    <property type="taxonomic scope" value="Eukaryota"/>
</dbReference>
<dbReference type="GO" id="GO:0004674">
    <property type="term" value="F:protein serine/threonine kinase activity"/>
    <property type="evidence" value="ECO:0000318"/>
    <property type="project" value="GO_Central"/>
</dbReference>
<gene>
    <name evidence="3" type="ORF">CISIN_1g019886mg</name>
</gene>
<dbReference type="PANTHER" id="PTHR48007:SF55">
    <property type="entry name" value="PROTEIN KINASE DOMAIN-CONTAINING PROTEIN"/>
    <property type="match status" value="1"/>
</dbReference>
<accession>A0A067GCX0</accession>
<dbReference type="GO" id="GO:0005524">
    <property type="term" value="F:ATP binding"/>
    <property type="evidence" value="ECO:0007669"/>
    <property type="project" value="InterPro"/>
</dbReference>
<dbReference type="EMBL" id="KK784881">
    <property type="protein sequence ID" value="KDO76500.1"/>
    <property type="molecule type" value="Genomic_DNA"/>
</dbReference>
<dbReference type="Proteomes" id="UP000027120">
    <property type="component" value="Unassembled WGS sequence"/>
</dbReference>
<dbReference type="InterPro" id="IPR046959">
    <property type="entry name" value="PRK1-6/SRF4-like"/>
</dbReference>
<dbReference type="SUPFAM" id="SSF56112">
    <property type="entry name" value="Protein kinase-like (PK-like)"/>
    <property type="match status" value="1"/>
</dbReference>
<dbReference type="InterPro" id="IPR011009">
    <property type="entry name" value="Kinase-like_dom_sf"/>
</dbReference>
<dbReference type="PaxDb" id="2711-XP_006477510.1"/>
<dbReference type="AlphaFoldDB" id="A0A067GCX0"/>
<proteinExistence type="predicted"/>
<reference evidence="3 4" key="1">
    <citation type="submission" date="2014-04" db="EMBL/GenBank/DDBJ databases">
        <authorList>
            <consortium name="International Citrus Genome Consortium"/>
            <person name="Gmitter F."/>
            <person name="Chen C."/>
            <person name="Farmerie W."/>
            <person name="Harkins T."/>
            <person name="Desany B."/>
            <person name="Mohiuddin M."/>
            <person name="Kodira C."/>
            <person name="Borodovsky M."/>
            <person name="Lomsadze A."/>
            <person name="Burns P."/>
            <person name="Jenkins J."/>
            <person name="Prochnik S."/>
            <person name="Shu S."/>
            <person name="Chapman J."/>
            <person name="Pitluck S."/>
            <person name="Schmutz J."/>
            <person name="Rokhsar D."/>
        </authorList>
    </citation>
    <scope>NUCLEOTIDE SEQUENCE</scope>
</reference>
<evidence type="ECO:0000256" key="1">
    <source>
        <dbReference type="SAM" id="MobiDB-lite"/>
    </source>
</evidence>
<dbReference type="InterPro" id="IPR000719">
    <property type="entry name" value="Prot_kinase_dom"/>
</dbReference>
<name>A0A067GCX0_CITSI</name>
<dbReference type="GO" id="GO:0005886">
    <property type="term" value="C:plasma membrane"/>
    <property type="evidence" value="ECO:0000318"/>
    <property type="project" value="GO_Central"/>
</dbReference>
<dbReference type="PANTHER" id="PTHR48007">
    <property type="entry name" value="LEUCINE-RICH REPEAT RECEPTOR-LIKE PROTEIN KINASE PXC1"/>
    <property type="match status" value="1"/>
</dbReference>
<dbReference type="SMR" id="A0A067GCX0"/>
<dbReference type="Pfam" id="PF00069">
    <property type="entry name" value="Pkinase"/>
    <property type="match status" value="1"/>
</dbReference>
<evidence type="ECO:0000259" key="2">
    <source>
        <dbReference type="PROSITE" id="PS50011"/>
    </source>
</evidence>